<dbReference type="InterPro" id="IPR026444">
    <property type="entry name" value="Secre_tail"/>
</dbReference>
<dbReference type="Gene3D" id="2.130.10.10">
    <property type="entry name" value="YVTN repeat-like/Quinoprotein amine dehydrogenase"/>
    <property type="match status" value="1"/>
</dbReference>
<evidence type="ECO:0000256" key="2">
    <source>
        <dbReference type="SAM" id="SignalP"/>
    </source>
</evidence>
<dbReference type="Proteomes" id="UP000199604">
    <property type="component" value="Unassembled WGS sequence"/>
</dbReference>
<dbReference type="AlphaFoldDB" id="A0A1I0XNQ5"/>
<proteinExistence type="predicted"/>
<keyword evidence="5" id="KW-1185">Reference proteome</keyword>
<feature type="chain" id="PRO_5011789873" description="PorZ N-terminal beta-propeller domain-containing protein" evidence="2">
    <location>
        <begin position="19"/>
        <end position="758"/>
    </location>
</feature>
<dbReference type="InterPro" id="IPR048954">
    <property type="entry name" value="PorZ_N"/>
</dbReference>
<dbReference type="NCBIfam" id="TIGR04183">
    <property type="entry name" value="Por_Secre_tail"/>
    <property type="match status" value="1"/>
</dbReference>
<dbReference type="InterPro" id="IPR015943">
    <property type="entry name" value="WD40/YVTN_repeat-like_dom_sf"/>
</dbReference>
<name>A0A1I0XNQ5_9FLAO</name>
<sequence length="758" mass="83866">MKNVFLYILLLISTFGHAQDSKLWKGYFSYNAIKDISESTTQIYAAAENAYFKRNLTTNEISKISTIDGLSGQNITQIYHSETYKKTLIGHADGLIIIVNDLDGSMLNVVDILNKPSVPPNKKRINHFMEYNGKIYISTDFGISVYDLNLSEFGDTYFIGPGGSNVEIFQTTIYNGFIYAVANGYGLLKAVVTNPNLIDFNQWTNISSGSWLSIQATNTELVAVSLSGSIYKLISDNPNLITSYPQVPLDMRHNGNHLIVTTQNNIYAYNESLTEILHITNIPNITANFNCATVISDKIYIGTQGNGIFTTLLNNPTVFENITPNGPDRNKLFAVQSFSNGLWAVYGDYNVTYNPYPLDSYGVSKYDSNNSWTSTPYQDLFGAKSISRVIVNPKNENQVFFSSYYSGLLKFENNIPTTIFNTSNSSLQTIAGQVPDDIRINGSAFDKDGNLWVTNSLVNKGLHVLKTDGQWQGFPLTSLVDPLSTAYGRLAIDKNGTKWVCAFYEGLVGFNEKYGNKCLTIREGQDEGNLPTYDVRAVAVDNKNKLWIGTTSGLRILQNVDSFLTQNELTTNSIIILEDDLAQELLYAQFITDIVVDGANNKWISTAGAGLFYISSDGQKTFNIFTKENSPLPSNTIMDIDINVLTGEVFIATEAGMVSFRGTATNGAENFENVIVYPNPVRPEYSGSVFVTGLMDKANVKITDIEGNLVHEEISEGGTIIWDTKAFGKYKVASGVYMIFLSSDDGAETKVKKVMIVR</sequence>
<organism evidence="4 5">
    <name type="scientific">Flavobacterium swingsii</name>
    <dbReference type="NCBI Taxonomy" id="498292"/>
    <lineage>
        <taxon>Bacteria</taxon>
        <taxon>Pseudomonadati</taxon>
        <taxon>Bacteroidota</taxon>
        <taxon>Flavobacteriia</taxon>
        <taxon>Flavobacteriales</taxon>
        <taxon>Flavobacteriaceae</taxon>
        <taxon>Flavobacterium</taxon>
    </lineage>
</organism>
<gene>
    <name evidence="4" type="ORF">SAMN05660845_1377</name>
</gene>
<evidence type="ECO:0000313" key="5">
    <source>
        <dbReference type="Proteomes" id="UP000199604"/>
    </source>
</evidence>
<evidence type="ECO:0000259" key="3">
    <source>
        <dbReference type="Pfam" id="PF21544"/>
    </source>
</evidence>
<dbReference type="SUPFAM" id="SSF101898">
    <property type="entry name" value="NHL repeat"/>
    <property type="match status" value="1"/>
</dbReference>
<dbReference type="STRING" id="498292.SAMN05660845_1377"/>
<feature type="signal peptide" evidence="2">
    <location>
        <begin position="1"/>
        <end position="18"/>
    </location>
</feature>
<dbReference type="RefSeq" id="WP_091475352.1">
    <property type="nucleotide sequence ID" value="NZ_FOJT01000003.1"/>
</dbReference>
<dbReference type="OrthoDB" id="9807410at2"/>
<dbReference type="SUPFAM" id="SSF50952">
    <property type="entry name" value="Soluble quinoprotein glucose dehydrogenase"/>
    <property type="match status" value="1"/>
</dbReference>
<reference evidence="5" key="1">
    <citation type="submission" date="2016-10" db="EMBL/GenBank/DDBJ databases">
        <authorList>
            <person name="Varghese N."/>
            <person name="Submissions S."/>
        </authorList>
    </citation>
    <scope>NUCLEOTIDE SEQUENCE [LARGE SCALE GENOMIC DNA]</scope>
    <source>
        <strain evidence="5">DSM 21789</strain>
    </source>
</reference>
<feature type="domain" description="PorZ N-terminal beta-propeller" evidence="3">
    <location>
        <begin position="43"/>
        <end position="204"/>
    </location>
</feature>
<accession>A0A1I0XNQ5</accession>
<protein>
    <recommendedName>
        <fullName evidence="3">PorZ N-terminal beta-propeller domain-containing protein</fullName>
    </recommendedName>
</protein>
<dbReference type="InterPro" id="IPR011041">
    <property type="entry name" value="Quinoprot_gluc/sorb_DH_b-prop"/>
</dbReference>
<keyword evidence="1 2" id="KW-0732">Signal</keyword>
<evidence type="ECO:0000256" key="1">
    <source>
        <dbReference type="ARBA" id="ARBA00022729"/>
    </source>
</evidence>
<dbReference type="EMBL" id="FOJT01000003">
    <property type="protein sequence ID" value="SFB02534.1"/>
    <property type="molecule type" value="Genomic_DNA"/>
</dbReference>
<evidence type="ECO:0000313" key="4">
    <source>
        <dbReference type="EMBL" id="SFB02534.1"/>
    </source>
</evidence>
<dbReference type="Pfam" id="PF21544">
    <property type="entry name" value="PorZ_N_b_propeller"/>
    <property type="match status" value="1"/>
</dbReference>